<evidence type="ECO:0000313" key="1">
    <source>
        <dbReference type="EMBL" id="GLH65737.1"/>
    </source>
</evidence>
<organism evidence="1 2">
    <name type="scientific">Geothrix edaphica</name>
    <dbReference type="NCBI Taxonomy" id="2927976"/>
    <lineage>
        <taxon>Bacteria</taxon>
        <taxon>Pseudomonadati</taxon>
        <taxon>Acidobacteriota</taxon>
        <taxon>Holophagae</taxon>
        <taxon>Holophagales</taxon>
        <taxon>Holophagaceae</taxon>
        <taxon>Geothrix</taxon>
    </lineage>
</organism>
<sequence>MLDARLIAYMEQRHIPFCLIGGLALAAWGVARYTADADLLAMDPRILDSGFWSDWKGAPPHITKGDAEDPLGGVVRFPGPPHQDLILGRGAAALIALETRERREAFPCPVASPLGLILLKLEAASPQDAADILALLSNAETLGRPSMKEEAASIVPKLTPEAQAFWEKISSL</sequence>
<dbReference type="RefSeq" id="WP_285605828.1">
    <property type="nucleotide sequence ID" value="NZ_BSDC01000001.1"/>
</dbReference>
<comment type="caution">
    <text evidence="1">The sequence shown here is derived from an EMBL/GenBank/DDBJ whole genome shotgun (WGS) entry which is preliminary data.</text>
</comment>
<gene>
    <name evidence="1" type="ORF">GETHED_01010</name>
</gene>
<name>A0ABQ5PT78_9BACT</name>
<dbReference type="EMBL" id="BSDC01000001">
    <property type="protein sequence ID" value="GLH65737.1"/>
    <property type="molecule type" value="Genomic_DNA"/>
</dbReference>
<dbReference type="SUPFAM" id="SSF81301">
    <property type="entry name" value="Nucleotidyltransferase"/>
    <property type="match status" value="1"/>
</dbReference>
<proteinExistence type="predicted"/>
<keyword evidence="2" id="KW-1185">Reference proteome</keyword>
<dbReference type="Proteomes" id="UP001165044">
    <property type="component" value="Unassembled WGS sequence"/>
</dbReference>
<protein>
    <recommendedName>
        <fullName evidence="3">Nucleotidyltransferase family protein</fullName>
    </recommendedName>
</protein>
<reference evidence="1" key="1">
    <citation type="journal article" date="2023" name="Antonie Van Leeuwenhoek">
        <title>Mesoterricola silvestris gen. nov., sp. nov., Mesoterricola sediminis sp. nov., Geothrix oryzae sp. nov., Geothrix edaphica sp. nov., Geothrix rubra sp. nov., and Geothrix limicola sp. nov., six novel members of Acidobacteriota isolated from soils.</title>
        <authorList>
            <person name="Itoh H."/>
            <person name="Sugisawa Y."/>
            <person name="Mise K."/>
            <person name="Xu Z."/>
            <person name="Kuniyasu M."/>
            <person name="Ushijima N."/>
            <person name="Kawano K."/>
            <person name="Kobayashi E."/>
            <person name="Shiratori Y."/>
            <person name="Masuda Y."/>
            <person name="Senoo K."/>
        </authorList>
    </citation>
    <scope>NUCLEOTIDE SEQUENCE</scope>
    <source>
        <strain evidence="1">Red802</strain>
    </source>
</reference>
<dbReference type="Gene3D" id="3.30.460.40">
    <property type="match status" value="1"/>
</dbReference>
<evidence type="ECO:0008006" key="3">
    <source>
        <dbReference type="Google" id="ProtNLM"/>
    </source>
</evidence>
<dbReference type="InterPro" id="IPR043519">
    <property type="entry name" value="NT_sf"/>
</dbReference>
<accession>A0ABQ5PT78</accession>
<evidence type="ECO:0000313" key="2">
    <source>
        <dbReference type="Proteomes" id="UP001165044"/>
    </source>
</evidence>